<organism evidence="1 2">
    <name type="scientific">Streptomyces galbus</name>
    <dbReference type="NCBI Taxonomy" id="33898"/>
    <lineage>
        <taxon>Bacteria</taxon>
        <taxon>Bacillati</taxon>
        <taxon>Actinomycetota</taxon>
        <taxon>Actinomycetes</taxon>
        <taxon>Kitasatosporales</taxon>
        <taxon>Streptomycetaceae</taxon>
        <taxon>Streptomyces</taxon>
    </lineage>
</organism>
<name>A0A4U5X1F1_STRGB</name>
<protein>
    <submittedName>
        <fullName evidence="1">Uncharacterized protein</fullName>
    </submittedName>
</protein>
<dbReference type="Proteomes" id="UP000308632">
    <property type="component" value="Unassembled WGS sequence"/>
</dbReference>
<evidence type="ECO:0000313" key="1">
    <source>
        <dbReference type="EMBL" id="TKT08805.1"/>
    </source>
</evidence>
<evidence type="ECO:0000313" key="2">
    <source>
        <dbReference type="Proteomes" id="UP000308632"/>
    </source>
</evidence>
<dbReference type="EMBL" id="SZPR01000012">
    <property type="protein sequence ID" value="TKT08805.1"/>
    <property type="molecule type" value="Genomic_DNA"/>
</dbReference>
<dbReference type="AlphaFoldDB" id="A0A4U5X1F1"/>
<dbReference type="RefSeq" id="WP_137300762.1">
    <property type="nucleotide sequence ID" value="NZ_BMVD01000001.1"/>
</dbReference>
<proteinExistence type="predicted"/>
<gene>
    <name evidence="1" type="ORF">E4U92_14370</name>
</gene>
<accession>A0A4U5X1F1</accession>
<comment type="caution">
    <text evidence="1">The sequence shown here is derived from an EMBL/GenBank/DDBJ whole genome shotgun (WGS) entry which is preliminary data.</text>
</comment>
<sequence>MGGITSDELISRLVRLIPEVEPHLEKAAGRHGLRASQVSHWEQISVHPGTLLSEVLAHPLFQPLMEAPQIDAAGEEFLQRCFDFIEGLETDPTGGLVDTAYFTFLESFLESREVLDRAFRFAGPKTRKETLSMLRGWKVPVDPSWEDGAEDTAP</sequence>
<reference evidence="1 2" key="1">
    <citation type="submission" date="2019-04" db="EMBL/GenBank/DDBJ databases">
        <title>Streptomyces lasaliensis sp.nov., an Actinomycete isolated from soil which produces the polyether antibiotic lasalocid.</title>
        <authorList>
            <person name="Erwin G."/>
            <person name="Haber C."/>
        </authorList>
    </citation>
    <scope>NUCLEOTIDE SEQUENCE [LARGE SCALE GENOMIC DNA]</scope>
    <source>
        <strain evidence="1 2">DSM 40089</strain>
    </source>
</reference>